<dbReference type="AlphaFoldDB" id="A0A7X0HBA3"/>
<sequence length="341" mass="37569">MPITLKDIAERAKVSQAAVSIAMGSSGRISDETRKRILKIANEMGYRPNLLVHGIQKGRTMTVGVLMNFMQDAFNARLFNGIHDNLSTANYVPIVLMPSKVTPVLDQIHSLIDRRVDGILLRPSAEALWERHLNEALDRNVPVVSVDVEPQAETHHIDFVGTDDIGGAQMAADALLEANHKHLGVITTGSFPDGMYFRREGFEKRVAEHRHATCVSISEPWRFDIDGYDAAMKMLTLNPRPTAIFVTMDQLARGVYRAAKEMGLSIPGDLSVVGFADNPIATLLDPKLTTLHQLPEEIGGRAASLLLQRIKEGDQQSERERILIKPDLAVRDSMGPAPADS</sequence>
<protein>
    <submittedName>
        <fullName evidence="5">DNA-binding LacI/PurR family transcriptional regulator</fullName>
    </submittedName>
</protein>
<dbReference type="SMART" id="SM00354">
    <property type="entry name" value="HTH_LACI"/>
    <property type="match status" value="1"/>
</dbReference>
<dbReference type="PROSITE" id="PS00356">
    <property type="entry name" value="HTH_LACI_1"/>
    <property type="match status" value="1"/>
</dbReference>
<dbReference type="Gene3D" id="1.10.260.40">
    <property type="entry name" value="lambda repressor-like DNA-binding domains"/>
    <property type="match status" value="1"/>
</dbReference>
<keyword evidence="2 5" id="KW-0238">DNA-binding</keyword>
<dbReference type="EMBL" id="JACHGY010000001">
    <property type="protein sequence ID" value="MBB6431244.1"/>
    <property type="molecule type" value="Genomic_DNA"/>
</dbReference>
<dbReference type="SUPFAM" id="SSF53822">
    <property type="entry name" value="Periplasmic binding protein-like I"/>
    <property type="match status" value="1"/>
</dbReference>
<dbReference type="RefSeq" id="WP_184678728.1">
    <property type="nucleotide sequence ID" value="NZ_JACHGY010000001.1"/>
</dbReference>
<dbReference type="Proteomes" id="UP000541810">
    <property type="component" value="Unassembled WGS sequence"/>
</dbReference>
<dbReference type="InterPro" id="IPR046335">
    <property type="entry name" value="LacI/GalR-like_sensor"/>
</dbReference>
<accession>A0A7X0HBA3</accession>
<name>A0A7X0HBA3_9BACT</name>
<keyword evidence="3" id="KW-0804">Transcription</keyword>
<dbReference type="InterPro" id="IPR028082">
    <property type="entry name" value="Peripla_BP_I"/>
</dbReference>
<evidence type="ECO:0000259" key="4">
    <source>
        <dbReference type="PROSITE" id="PS50932"/>
    </source>
</evidence>
<keyword evidence="6" id="KW-1185">Reference proteome</keyword>
<evidence type="ECO:0000313" key="6">
    <source>
        <dbReference type="Proteomes" id="UP000541810"/>
    </source>
</evidence>
<dbReference type="SUPFAM" id="SSF47413">
    <property type="entry name" value="lambda repressor-like DNA-binding domains"/>
    <property type="match status" value="1"/>
</dbReference>
<dbReference type="PANTHER" id="PTHR30146">
    <property type="entry name" value="LACI-RELATED TRANSCRIPTIONAL REPRESSOR"/>
    <property type="match status" value="1"/>
</dbReference>
<dbReference type="Pfam" id="PF00356">
    <property type="entry name" value="LacI"/>
    <property type="match status" value="1"/>
</dbReference>
<proteinExistence type="predicted"/>
<evidence type="ECO:0000313" key="5">
    <source>
        <dbReference type="EMBL" id="MBB6431244.1"/>
    </source>
</evidence>
<evidence type="ECO:0000256" key="3">
    <source>
        <dbReference type="ARBA" id="ARBA00023163"/>
    </source>
</evidence>
<dbReference type="PROSITE" id="PS50932">
    <property type="entry name" value="HTH_LACI_2"/>
    <property type="match status" value="1"/>
</dbReference>
<evidence type="ECO:0000256" key="2">
    <source>
        <dbReference type="ARBA" id="ARBA00023125"/>
    </source>
</evidence>
<keyword evidence="1" id="KW-0805">Transcription regulation</keyword>
<dbReference type="GO" id="GO:0000976">
    <property type="term" value="F:transcription cis-regulatory region binding"/>
    <property type="evidence" value="ECO:0007669"/>
    <property type="project" value="TreeGrafter"/>
</dbReference>
<dbReference type="InterPro" id="IPR000843">
    <property type="entry name" value="HTH_LacI"/>
</dbReference>
<reference evidence="5 6" key="1">
    <citation type="submission" date="2020-08" db="EMBL/GenBank/DDBJ databases">
        <title>Genomic Encyclopedia of Type Strains, Phase IV (KMG-IV): sequencing the most valuable type-strain genomes for metagenomic binning, comparative biology and taxonomic classification.</title>
        <authorList>
            <person name="Goeker M."/>
        </authorList>
    </citation>
    <scope>NUCLEOTIDE SEQUENCE [LARGE SCALE GENOMIC DNA]</scope>
    <source>
        <strain evidence="5 6">DSM 103725</strain>
    </source>
</reference>
<dbReference type="CDD" id="cd06267">
    <property type="entry name" value="PBP1_LacI_sugar_binding-like"/>
    <property type="match status" value="1"/>
</dbReference>
<dbReference type="GO" id="GO:0003700">
    <property type="term" value="F:DNA-binding transcription factor activity"/>
    <property type="evidence" value="ECO:0007669"/>
    <property type="project" value="TreeGrafter"/>
</dbReference>
<organism evidence="5 6">
    <name type="scientific">Algisphaera agarilytica</name>
    <dbReference type="NCBI Taxonomy" id="1385975"/>
    <lineage>
        <taxon>Bacteria</taxon>
        <taxon>Pseudomonadati</taxon>
        <taxon>Planctomycetota</taxon>
        <taxon>Phycisphaerae</taxon>
        <taxon>Phycisphaerales</taxon>
        <taxon>Phycisphaeraceae</taxon>
        <taxon>Algisphaera</taxon>
    </lineage>
</organism>
<feature type="domain" description="HTH lacI-type" evidence="4">
    <location>
        <begin position="3"/>
        <end position="57"/>
    </location>
</feature>
<evidence type="ECO:0000256" key="1">
    <source>
        <dbReference type="ARBA" id="ARBA00023015"/>
    </source>
</evidence>
<dbReference type="Pfam" id="PF13377">
    <property type="entry name" value="Peripla_BP_3"/>
    <property type="match status" value="1"/>
</dbReference>
<comment type="caution">
    <text evidence="5">The sequence shown here is derived from an EMBL/GenBank/DDBJ whole genome shotgun (WGS) entry which is preliminary data.</text>
</comment>
<dbReference type="PANTHER" id="PTHR30146:SF138">
    <property type="entry name" value="TRANSCRIPTIONAL REGULATORY PROTEIN"/>
    <property type="match status" value="1"/>
</dbReference>
<dbReference type="Gene3D" id="3.40.50.2300">
    <property type="match status" value="2"/>
</dbReference>
<dbReference type="CDD" id="cd01392">
    <property type="entry name" value="HTH_LacI"/>
    <property type="match status" value="1"/>
</dbReference>
<dbReference type="InterPro" id="IPR010982">
    <property type="entry name" value="Lambda_DNA-bd_dom_sf"/>
</dbReference>
<gene>
    <name evidence="5" type="ORF">HNQ40_003050</name>
</gene>